<protein>
    <submittedName>
        <fullName evidence="2">Acetyltransferase, GNAT family</fullName>
    </submittedName>
</protein>
<reference evidence="2" key="1">
    <citation type="submission" date="2006-10" db="EMBL/GenBank/DDBJ databases">
        <title>Complete sequence of Solibacter usitatus Ellin6076.</title>
        <authorList>
            <consortium name="US DOE Joint Genome Institute"/>
            <person name="Copeland A."/>
            <person name="Lucas S."/>
            <person name="Lapidus A."/>
            <person name="Barry K."/>
            <person name="Detter J.C."/>
            <person name="Glavina del Rio T."/>
            <person name="Hammon N."/>
            <person name="Israni S."/>
            <person name="Dalin E."/>
            <person name="Tice H."/>
            <person name="Pitluck S."/>
            <person name="Thompson L.S."/>
            <person name="Brettin T."/>
            <person name="Bruce D."/>
            <person name="Han C."/>
            <person name="Tapia R."/>
            <person name="Gilna P."/>
            <person name="Schmutz J."/>
            <person name="Larimer F."/>
            <person name="Land M."/>
            <person name="Hauser L."/>
            <person name="Kyrpides N."/>
            <person name="Mikhailova N."/>
            <person name="Janssen P.H."/>
            <person name="Kuske C.R."/>
            <person name="Richardson P."/>
        </authorList>
    </citation>
    <scope>NUCLEOTIDE SEQUENCE</scope>
    <source>
        <strain evidence="2">Ellin6076</strain>
    </source>
</reference>
<dbReference type="Gene3D" id="3.40.630.30">
    <property type="match status" value="1"/>
</dbReference>
<dbReference type="InParanoid" id="Q01UW6"/>
<dbReference type="eggNOG" id="COG0456">
    <property type="taxonomic scope" value="Bacteria"/>
</dbReference>
<dbReference type="HOGENOM" id="CLU_065178_0_0_0"/>
<organism evidence="2">
    <name type="scientific">Solibacter usitatus (strain Ellin6076)</name>
    <dbReference type="NCBI Taxonomy" id="234267"/>
    <lineage>
        <taxon>Bacteria</taxon>
        <taxon>Pseudomonadati</taxon>
        <taxon>Acidobacteriota</taxon>
        <taxon>Terriglobia</taxon>
        <taxon>Bryobacterales</taxon>
        <taxon>Solibacteraceae</taxon>
        <taxon>Candidatus Solibacter</taxon>
    </lineage>
</organism>
<dbReference type="KEGG" id="sus:Acid_5607"/>
<dbReference type="GO" id="GO:0016747">
    <property type="term" value="F:acyltransferase activity, transferring groups other than amino-acyl groups"/>
    <property type="evidence" value="ECO:0007669"/>
    <property type="project" value="InterPro"/>
</dbReference>
<accession>Q01UW6</accession>
<sequence length="263" mass="27621">MEGCLTFSDLPLARRLEAAEAANAKGCTAIHPEAASIDVAGGCAVFVGAESPLTHAVGIGLNGHVSLEEIAMLEAFFRERGSKVTIDLCPLADAGLPALLADRGYRLTEFSNVLVRRLAGREIVITPRVRRVLLPEETDLWSYTVGHGFFDQAELTTEEMDVGRAICAMPGALCYLATSSAGEPAGAAAAAMYGGLATLFADSTIARFRGGGLHAELIAARLNEALAQGCDLATASTLPGSGSQRNYERLGFEVVYTRVTMVG</sequence>
<dbReference type="SUPFAM" id="SSF55729">
    <property type="entry name" value="Acyl-CoA N-acyltransferases (Nat)"/>
    <property type="match status" value="1"/>
</dbReference>
<evidence type="ECO:0000313" key="2">
    <source>
        <dbReference type="EMBL" id="ABJ86554.1"/>
    </source>
</evidence>
<gene>
    <name evidence="2" type="ordered locus">Acid_5607</name>
</gene>
<feature type="domain" description="N-acetyltransferase" evidence="1">
    <location>
        <begin position="127"/>
        <end position="263"/>
    </location>
</feature>
<evidence type="ECO:0000259" key="1">
    <source>
        <dbReference type="PROSITE" id="PS51186"/>
    </source>
</evidence>
<dbReference type="InterPro" id="IPR016181">
    <property type="entry name" value="Acyl_CoA_acyltransferase"/>
</dbReference>
<dbReference type="AlphaFoldDB" id="Q01UW6"/>
<dbReference type="STRING" id="234267.Acid_5607"/>
<proteinExistence type="predicted"/>
<dbReference type="EMBL" id="CP000473">
    <property type="protein sequence ID" value="ABJ86554.1"/>
    <property type="molecule type" value="Genomic_DNA"/>
</dbReference>
<keyword evidence="2" id="KW-0808">Transferase</keyword>
<name>Q01UW6_SOLUE</name>
<dbReference type="PROSITE" id="PS51186">
    <property type="entry name" value="GNAT"/>
    <property type="match status" value="1"/>
</dbReference>
<dbReference type="InterPro" id="IPR000182">
    <property type="entry name" value="GNAT_dom"/>
</dbReference>